<dbReference type="Proteomes" id="UP000261620">
    <property type="component" value="Unplaced"/>
</dbReference>
<name>A0A3Q3XM91_MOLML</name>
<organism evidence="1 2">
    <name type="scientific">Mola mola</name>
    <name type="common">Ocean sunfish</name>
    <name type="synonym">Tetraodon mola</name>
    <dbReference type="NCBI Taxonomy" id="94237"/>
    <lineage>
        <taxon>Eukaryota</taxon>
        <taxon>Metazoa</taxon>
        <taxon>Chordata</taxon>
        <taxon>Craniata</taxon>
        <taxon>Vertebrata</taxon>
        <taxon>Euteleostomi</taxon>
        <taxon>Actinopterygii</taxon>
        <taxon>Neopterygii</taxon>
        <taxon>Teleostei</taxon>
        <taxon>Neoteleostei</taxon>
        <taxon>Acanthomorphata</taxon>
        <taxon>Eupercaria</taxon>
        <taxon>Tetraodontiformes</taxon>
        <taxon>Molidae</taxon>
        <taxon>Mola</taxon>
    </lineage>
</organism>
<dbReference type="Ensembl" id="ENSMMOT00000025714.1">
    <property type="protein sequence ID" value="ENSMMOP00000025291.1"/>
    <property type="gene ID" value="ENSMMOG00000019195.1"/>
</dbReference>
<protein>
    <submittedName>
        <fullName evidence="1">Uncharacterized protein</fullName>
    </submittedName>
</protein>
<evidence type="ECO:0000313" key="2">
    <source>
        <dbReference type="Proteomes" id="UP000261620"/>
    </source>
</evidence>
<reference evidence="1" key="2">
    <citation type="submission" date="2025-09" db="UniProtKB">
        <authorList>
            <consortium name="Ensembl"/>
        </authorList>
    </citation>
    <scope>IDENTIFICATION</scope>
</reference>
<reference evidence="1" key="1">
    <citation type="submission" date="2025-08" db="UniProtKB">
        <authorList>
            <consortium name="Ensembl"/>
        </authorList>
    </citation>
    <scope>IDENTIFICATION</scope>
</reference>
<keyword evidence="2" id="KW-1185">Reference proteome</keyword>
<proteinExistence type="predicted"/>
<sequence length="98" mass="10659">TEHDLIVKEKGKCLWRPPGGDGDALTLLPSLYSLYVSTILTESNFCSSTLMLMLTSVAHASRKKLVFWLPILVSIQLATGRSSSVIQGFNAPPGRQAK</sequence>
<evidence type="ECO:0000313" key="1">
    <source>
        <dbReference type="Ensembl" id="ENSMMOP00000025291.1"/>
    </source>
</evidence>
<accession>A0A3Q3XM91</accession>
<dbReference type="AlphaFoldDB" id="A0A3Q3XM91"/>